<gene>
    <name evidence="2" type="ORF">KJ970_17595</name>
</gene>
<evidence type="ECO:0000313" key="3">
    <source>
        <dbReference type="Proteomes" id="UP000777784"/>
    </source>
</evidence>
<dbReference type="Pfam" id="PF13480">
    <property type="entry name" value="Acetyltransf_6"/>
    <property type="match status" value="1"/>
</dbReference>
<name>A0A948S2Q4_UNCEI</name>
<proteinExistence type="predicted"/>
<dbReference type="AlphaFoldDB" id="A0A948S2Q4"/>
<protein>
    <submittedName>
        <fullName evidence="2">GNAT family N-acetyltransferase</fullName>
    </submittedName>
</protein>
<dbReference type="EMBL" id="JAHJDP010000099">
    <property type="protein sequence ID" value="MBU2692734.1"/>
    <property type="molecule type" value="Genomic_DNA"/>
</dbReference>
<evidence type="ECO:0000313" key="2">
    <source>
        <dbReference type="EMBL" id="MBU2692734.1"/>
    </source>
</evidence>
<organism evidence="2 3">
    <name type="scientific">Eiseniibacteriota bacterium</name>
    <dbReference type="NCBI Taxonomy" id="2212470"/>
    <lineage>
        <taxon>Bacteria</taxon>
        <taxon>Candidatus Eiseniibacteriota</taxon>
    </lineage>
</organism>
<comment type="caution">
    <text evidence="2">The sequence shown here is derived from an EMBL/GenBank/DDBJ whole genome shotgun (WGS) entry which is preliminary data.</text>
</comment>
<accession>A0A948S2Q4</accession>
<sequence>MEENQSYAYFPGEAWEGRTWLEGNRLPRMHPFLPEISQASFGACDIRYLVPGGMGFDEPMEIDDHGYHFVPEKYGYNLDNYLQEFSHKSMKRLAKELANFDERGFSLRVNHLADFDHLIGMNISRYGSSSYFYDVRFSNSFADLLDLLNRNGWLRLTTVIMDNQPVAIDLGCIYNGTYTLLAGGTHQDYPGIAKVINMHHIRTACEERMRDVDFLCGAFSWKTLFHLEPRPLYRFANQASMSLKGSARPVEKESWIVSA</sequence>
<evidence type="ECO:0000259" key="1">
    <source>
        <dbReference type="Pfam" id="PF13480"/>
    </source>
</evidence>
<dbReference type="InterPro" id="IPR016181">
    <property type="entry name" value="Acyl_CoA_acyltransferase"/>
</dbReference>
<reference evidence="2" key="1">
    <citation type="submission" date="2021-05" db="EMBL/GenBank/DDBJ databases">
        <title>Energy efficiency and biological interactions define the core microbiome of deep oligotrophic groundwater.</title>
        <authorList>
            <person name="Mehrshad M."/>
            <person name="Lopez-Fernandez M."/>
            <person name="Bell E."/>
            <person name="Bernier-Latmani R."/>
            <person name="Bertilsson S."/>
            <person name="Dopson M."/>
        </authorList>
    </citation>
    <scope>NUCLEOTIDE SEQUENCE</scope>
    <source>
        <strain evidence="2">Modern_marine.mb.64</strain>
    </source>
</reference>
<dbReference type="Proteomes" id="UP000777784">
    <property type="component" value="Unassembled WGS sequence"/>
</dbReference>
<dbReference type="InterPro" id="IPR038740">
    <property type="entry name" value="BioF2-like_GNAT_dom"/>
</dbReference>
<dbReference type="SUPFAM" id="SSF55729">
    <property type="entry name" value="Acyl-CoA N-acyltransferases (Nat)"/>
    <property type="match status" value="1"/>
</dbReference>
<feature type="domain" description="BioF2-like acetyltransferase" evidence="1">
    <location>
        <begin position="88"/>
        <end position="222"/>
    </location>
</feature>